<dbReference type="STRING" id="1121919.SAMN02745975_03820"/>
<dbReference type="Proteomes" id="UP000184536">
    <property type="component" value="Unassembled WGS sequence"/>
</dbReference>
<keyword evidence="2" id="KW-0004">4Fe-4S</keyword>
<evidence type="ECO:0000313" key="9">
    <source>
        <dbReference type="Proteomes" id="UP000184536"/>
    </source>
</evidence>
<evidence type="ECO:0000259" key="7">
    <source>
        <dbReference type="PROSITE" id="PS51379"/>
    </source>
</evidence>
<dbReference type="OrthoDB" id="9794954at2"/>
<dbReference type="PROSITE" id="PS00198">
    <property type="entry name" value="4FE4S_FER_1"/>
    <property type="match status" value="1"/>
</dbReference>
<feature type="domain" description="4Fe-4S ferredoxin-type" evidence="7">
    <location>
        <begin position="71"/>
        <end position="101"/>
    </location>
</feature>
<feature type="domain" description="4Fe-4S ferredoxin-type" evidence="7">
    <location>
        <begin position="42"/>
        <end position="70"/>
    </location>
</feature>
<proteinExistence type="predicted"/>
<dbReference type="AlphaFoldDB" id="A0A1M6QCY7"/>
<reference evidence="9" key="1">
    <citation type="submission" date="2016-11" db="EMBL/GenBank/DDBJ databases">
        <authorList>
            <person name="Varghese N."/>
            <person name="Submissions S."/>
        </authorList>
    </citation>
    <scope>NUCLEOTIDE SEQUENCE [LARGE SCALE GENOMIC DNA]</scope>
    <source>
        <strain evidence="9">DSM 17957</strain>
    </source>
</reference>
<keyword evidence="8" id="KW-0670">Pyruvate</keyword>
<dbReference type="Gene3D" id="3.30.70.20">
    <property type="match status" value="2"/>
</dbReference>
<protein>
    <submittedName>
        <fullName evidence="8">Pyruvate ferredoxin oxidoreductase delta subunit</fullName>
    </submittedName>
</protein>
<keyword evidence="5" id="KW-0408">Iron</keyword>
<gene>
    <name evidence="8" type="ORF">SAMN02745975_03820</name>
</gene>
<dbReference type="GO" id="GO:0051539">
    <property type="term" value="F:4 iron, 4 sulfur cluster binding"/>
    <property type="evidence" value="ECO:0007669"/>
    <property type="project" value="UniProtKB-KW"/>
</dbReference>
<evidence type="ECO:0000256" key="5">
    <source>
        <dbReference type="ARBA" id="ARBA00023004"/>
    </source>
</evidence>
<dbReference type="SUPFAM" id="SSF54862">
    <property type="entry name" value="4Fe-4S ferredoxins"/>
    <property type="match status" value="1"/>
</dbReference>
<dbReference type="InterPro" id="IPR017896">
    <property type="entry name" value="4Fe4S_Fe-S-bd"/>
</dbReference>
<dbReference type="NCBIfam" id="TIGR02179">
    <property type="entry name" value="PorD_KorD"/>
    <property type="match status" value="1"/>
</dbReference>
<dbReference type="PANTHER" id="PTHR43724:SF1">
    <property type="entry name" value="PYRUVATE SYNTHASE SUBUNIT PORD"/>
    <property type="match status" value="1"/>
</dbReference>
<keyword evidence="4" id="KW-0677">Repeat</keyword>
<dbReference type="PROSITE" id="PS51379">
    <property type="entry name" value="4FE4S_FER_2"/>
    <property type="match status" value="2"/>
</dbReference>
<evidence type="ECO:0000256" key="3">
    <source>
        <dbReference type="ARBA" id="ARBA00022723"/>
    </source>
</evidence>
<dbReference type="GO" id="GO:0016625">
    <property type="term" value="F:oxidoreductase activity, acting on the aldehyde or oxo group of donors, iron-sulfur protein as acceptor"/>
    <property type="evidence" value="ECO:0007669"/>
    <property type="project" value="InterPro"/>
</dbReference>
<keyword evidence="6" id="KW-0411">Iron-sulfur</keyword>
<keyword evidence="3" id="KW-0479">Metal-binding</keyword>
<dbReference type="InterPro" id="IPR017900">
    <property type="entry name" value="4Fe4S_Fe_S_CS"/>
</dbReference>
<dbReference type="Pfam" id="PF14697">
    <property type="entry name" value="Fer4_21"/>
    <property type="match status" value="1"/>
</dbReference>
<evidence type="ECO:0000256" key="2">
    <source>
        <dbReference type="ARBA" id="ARBA00022485"/>
    </source>
</evidence>
<name>A0A1M6QCY7_9FIRM</name>
<dbReference type="InterPro" id="IPR011898">
    <property type="entry name" value="PorD_KorD"/>
</dbReference>
<keyword evidence="9" id="KW-1185">Reference proteome</keyword>
<evidence type="ECO:0000256" key="1">
    <source>
        <dbReference type="ARBA" id="ARBA00001966"/>
    </source>
</evidence>
<evidence type="ECO:0000256" key="4">
    <source>
        <dbReference type="ARBA" id="ARBA00022737"/>
    </source>
</evidence>
<comment type="cofactor">
    <cofactor evidence="1">
        <name>[4Fe-4S] cluster</name>
        <dbReference type="ChEBI" id="CHEBI:49883"/>
    </cofactor>
</comment>
<dbReference type="EMBL" id="FQZV01000087">
    <property type="protein sequence ID" value="SHK17937.1"/>
    <property type="molecule type" value="Genomic_DNA"/>
</dbReference>
<dbReference type="GO" id="GO:0046872">
    <property type="term" value="F:metal ion binding"/>
    <property type="evidence" value="ECO:0007669"/>
    <property type="project" value="UniProtKB-KW"/>
</dbReference>
<evidence type="ECO:0000313" key="8">
    <source>
        <dbReference type="EMBL" id="SHK17937.1"/>
    </source>
</evidence>
<sequence length="102" mass="11537">MATKKTTPSHLEEILWKDAAPGGVIYETGNAQKYKTGAWRSMKPIWNEEKCKHCMLCFPVCPDSSILVKDQKMTGIDYDHCKGCGVCVEVCPFKVFDYVVEE</sequence>
<organism evidence="8 9">
    <name type="scientific">Geosporobacter subterraneus DSM 17957</name>
    <dbReference type="NCBI Taxonomy" id="1121919"/>
    <lineage>
        <taxon>Bacteria</taxon>
        <taxon>Bacillati</taxon>
        <taxon>Bacillota</taxon>
        <taxon>Clostridia</taxon>
        <taxon>Peptostreptococcales</taxon>
        <taxon>Thermotaleaceae</taxon>
        <taxon>Geosporobacter</taxon>
    </lineage>
</organism>
<accession>A0A1M6QCY7</accession>
<dbReference type="RefSeq" id="WP_110942761.1">
    <property type="nucleotide sequence ID" value="NZ_FQZV01000087.1"/>
</dbReference>
<dbReference type="PANTHER" id="PTHR43724">
    <property type="entry name" value="PYRUVATE SYNTHASE SUBUNIT PORD"/>
    <property type="match status" value="1"/>
</dbReference>
<evidence type="ECO:0000256" key="6">
    <source>
        <dbReference type="ARBA" id="ARBA00023014"/>
    </source>
</evidence>